<dbReference type="Gene3D" id="3.40.50.300">
    <property type="entry name" value="P-loop containing nucleotide triphosphate hydrolases"/>
    <property type="match status" value="2"/>
</dbReference>
<evidence type="ECO:0000256" key="4">
    <source>
        <dbReference type="ARBA" id="ARBA00022806"/>
    </source>
</evidence>
<dbReference type="SUPFAM" id="SSF52540">
    <property type="entry name" value="P-loop containing nucleoside triphosphate hydrolases"/>
    <property type="match status" value="1"/>
</dbReference>
<dbReference type="PANTHER" id="PTHR11070">
    <property type="entry name" value="UVRD / RECB / PCRA DNA HELICASE FAMILY MEMBER"/>
    <property type="match status" value="1"/>
</dbReference>
<dbReference type="Gene3D" id="1.10.10.160">
    <property type="match status" value="1"/>
</dbReference>
<evidence type="ECO:0000256" key="7">
    <source>
        <dbReference type="ARBA" id="ARBA00023235"/>
    </source>
</evidence>
<dbReference type="PANTHER" id="PTHR11070:SF2">
    <property type="entry name" value="ATP-DEPENDENT DNA HELICASE SRS2"/>
    <property type="match status" value="1"/>
</dbReference>
<organism evidence="14 15">
    <name type="scientific">Pontibacillus yanchengensis Y32</name>
    <dbReference type="NCBI Taxonomy" id="1385514"/>
    <lineage>
        <taxon>Bacteria</taxon>
        <taxon>Bacillati</taxon>
        <taxon>Bacillota</taxon>
        <taxon>Bacilli</taxon>
        <taxon>Bacillales</taxon>
        <taxon>Bacillaceae</taxon>
        <taxon>Pontibacillus</taxon>
    </lineage>
</organism>
<keyword evidence="7" id="KW-0413">Isomerase</keyword>
<dbReference type="GO" id="GO:0005524">
    <property type="term" value="F:ATP binding"/>
    <property type="evidence" value="ECO:0007669"/>
    <property type="project" value="UniProtKB-UniRule"/>
</dbReference>
<comment type="similarity">
    <text evidence="1">Belongs to the helicase family. UvrD subfamily.</text>
</comment>
<sequence length="609" mass="70885">MNENIIEEIILDNKSSALVLAGPGAGKTRLIIRKLEILAQQDYFNSSGKKALVLTFNKKASIELQSRIEKANIPDSSFIEVFTYHGLGYKILRTYGYLIDISYPLKLFPIDERKALIKELESTYQAFSFDLFYQKYASIANEKDRERFVGKHAQEYADALCSYNSFKEEKGLIDYSDLISKCIELLQNSNWLRRVFQGAYPAILVDEFQDTDQLQFKMLMILGLYSNILSVADEDQIIYEFRGAEEKNINDFIDVFKASKYHLSYNHRSTNNIVQVANSLISNNTNRLSRIPMHTNNPDGSKIGIYMCSSIDEEVLRIKNLIIYWNKENKGNCAILFREKVNLSKIIISRVSKELDEVGVQTYELKPDMILKDPVVQWFIVALRFKEYLTLSLLSEFVLFLPGIGRRTQEKIYDYIRKHDDILYDDVDLALFFSKKQLYIVDGILNELFKSHHILDVFDLAYNKVSEKEKLKNKEKFYGNIRRVIEQETNGSAKELVKNYRYILDVNNLLKLSKNEVFIGTIHQVKGLEFENVVISGVSNGIFPKIKQGVENTIQEERRLFYVGITRAMFNLCITASREWFNPLEKRIERLEVSPFLRELPREYLVFNQ</sequence>
<dbReference type="EMBL" id="AVBF01000002">
    <property type="protein sequence ID" value="KGP74522.1"/>
    <property type="molecule type" value="Genomic_DNA"/>
</dbReference>
<keyword evidence="3 11" id="KW-0378">Hydrolase</keyword>
<dbReference type="CDD" id="cd17932">
    <property type="entry name" value="DEXQc_UvrD"/>
    <property type="match status" value="1"/>
</dbReference>
<evidence type="ECO:0000256" key="9">
    <source>
        <dbReference type="ARBA" id="ARBA00034808"/>
    </source>
</evidence>
<dbReference type="Pfam" id="PF13361">
    <property type="entry name" value="UvrD_C"/>
    <property type="match status" value="1"/>
</dbReference>
<dbReference type="RefSeq" id="WP_036815500.1">
    <property type="nucleotide sequence ID" value="NZ_AVBF01000002.1"/>
</dbReference>
<accession>A0A0A2TFA5</accession>
<feature type="binding site" evidence="11">
    <location>
        <begin position="21"/>
        <end position="28"/>
    </location>
    <ligand>
        <name>ATP</name>
        <dbReference type="ChEBI" id="CHEBI:30616"/>
    </ligand>
</feature>
<evidence type="ECO:0000259" key="12">
    <source>
        <dbReference type="PROSITE" id="PS51198"/>
    </source>
</evidence>
<proteinExistence type="inferred from homology"/>
<reference evidence="14 15" key="1">
    <citation type="journal article" date="2015" name="Stand. Genomic Sci.">
        <title>High quality draft genome sequence of the moderately halophilic bacterium Pontibacillus yanchengensis Y32(T) and comparison among Pontibacillus genomes.</title>
        <authorList>
            <person name="Huang J."/>
            <person name="Qiao Z.X."/>
            <person name="Tang J.W."/>
            <person name="Wang G."/>
        </authorList>
    </citation>
    <scope>NUCLEOTIDE SEQUENCE [LARGE SCALE GENOMIC DNA]</scope>
    <source>
        <strain evidence="14 15">Y32</strain>
    </source>
</reference>
<evidence type="ECO:0000256" key="3">
    <source>
        <dbReference type="ARBA" id="ARBA00022801"/>
    </source>
</evidence>
<name>A0A0A2TFA5_9BACI</name>
<dbReference type="InterPro" id="IPR013986">
    <property type="entry name" value="DExx_box_DNA_helicase_dom_sf"/>
</dbReference>
<dbReference type="eggNOG" id="COG0210">
    <property type="taxonomic scope" value="Bacteria"/>
</dbReference>
<dbReference type="Proteomes" id="UP000030147">
    <property type="component" value="Unassembled WGS sequence"/>
</dbReference>
<evidence type="ECO:0000313" key="15">
    <source>
        <dbReference type="Proteomes" id="UP000030147"/>
    </source>
</evidence>
<dbReference type="Gene3D" id="1.10.486.10">
    <property type="entry name" value="PCRA, domain 4"/>
    <property type="match status" value="1"/>
</dbReference>
<keyword evidence="15" id="KW-1185">Reference proteome</keyword>
<comment type="caution">
    <text evidence="14">The sequence shown here is derived from an EMBL/GenBank/DDBJ whole genome shotgun (WGS) entry which is preliminary data.</text>
</comment>
<evidence type="ECO:0000256" key="10">
    <source>
        <dbReference type="ARBA" id="ARBA00048988"/>
    </source>
</evidence>
<keyword evidence="5 11" id="KW-0067">ATP-binding</keyword>
<evidence type="ECO:0000256" key="2">
    <source>
        <dbReference type="ARBA" id="ARBA00022741"/>
    </source>
</evidence>
<evidence type="ECO:0000256" key="1">
    <source>
        <dbReference type="ARBA" id="ARBA00009922"/>
    </source>
</evidence>
<protein>
    <recommendedName>
        <fullName evidence="9">DNA 3'-5' helicase</fullName>
        <ecNumber evidence="9">5.6.2.4</ecNumber>
    </recommendedName>
</protein>
<dbReference type="InterPro" id="IPR014017">
    <property type="entry name" value="DNA_helicase_UvrD-like_C"/>
</dbReference>
<dbReference type="InterPro" id="IPR027417">
    <property type="entry name" value="P-loop_NTPase"/>
</dbReference>
<dbReference type="GO" id="GO:0016887">
    <property type="term" value="F:ATP hydrolysis activity"/>
    <property type="evidence" value="ECO:0007669"/>
    <property type="project" value="RHEA"/>
</dbReference>
<keyword evidence="2 11" id="KW-0547">Nucleotide-binding</keyword>
<dbReference type="OrthoDB" id="9765670at2"/>
<dbReference type="InterPro" id="IPR014016">
    <property type="entry name" value="UvrD-like_ATP-bd"/>
</dbReference>
<gene>
    <name evidence="14" type="ORF">N782_12720</name>
</gene>
<dbReference type="STRING" id="1385514.N782_12720"/>
<comment type="catalytic activity">
    <reaction evidence="8">
        <text>Couples ATP hydrolysis with the unwinding of duplex DNA by translocating in the 3'-5' direction.</text>
        <dbReference type="EC" id="5.6.2.4"/>
    </reaction>
</comment>
<dbReference type="PROSITE" id="PS51198">
    <property type="entry name" value="UVRD_HELICASE_ATP_BIND"/>
    <property type="match status" value="1"/>
</dbReference>
<dbReference type="AlphaFoldDB" id="A0A0A2TFA5"/>
<keyword evidence="4 11" id="KW-0347">Helicase</keyword>
<dbReference type="GO" id="GO:0043138">
    <property type="term" value="F:3'-5' DNA helicase activity"/>
    <property type="evidence" value="ECO:0007669"/>
    <property type="project" value="UniProtKB-EC"/>
</dbReference>
<dbReference type="GO" id="GO:0000725">
    <property type="term" value="P:recombinational repair"/>
    <property type="evidence" value="ECO:0007669"/>
    <property type="project" value="TreeGrafter"/>
</dbReference>
<comment type="catalytic activity">
    <reaction evidence="10">
        <text>ATP + H2O = ADP + phosphate + H(+)</text>
        <dbReference type="Rhea" id="RHEA:13065"/>
        <dbReference type="ChEBI" id="CHEBI:15377"/>
        <dbReference type="ChEBI" id="CHEBI:15378"/>
        <dbReference type="ChEBI" id="CHEBI:30616"/>
        <dbReference type="ChEBI" id="CHEBI:43474"/>
        <dbReference type="ChEBI" id="CHEBI:456216"/>
        <dbReference type="EC" id="5.6.2.4"/>
    </reaction>
</comment>
<evidence type="ECO:0000256" key="11">
    <source>
        <dbReference type="PROSITE-ProRule" id="PRU00560"/>
    </source>
</evidence>
<dbReference type="GO" id="GO:0003677">
    <property type="term" value="F:DNA binding"/>
    <property type="evidence" value="ECO:0007669"/>
    <property type="project" value="UniProtKB-KW"/>
</dbReference>
<feature type="domain" description="UvrD-like helicase ATP-binding" evidence="12">
    <location>
        <begin position="1"/>
        <end position="270"/>
    </location>
</feature>
<evidence type="ECO:0000313" key="14">
    <source>
        <dbReference type="EMBL" id="KGP74522.1"/>
    </source>
</evidence>
<evidence type="ECO:0000256" key="6">
    <source>
        <dbReference type="ARBA" id="ARBA00023125"/>
    </source>
</evidence>
<dbReference type="Pfam" id="PF00580">
    <property type="entry name" value="UvrD-helicase"/>
    <property type="match status" value="1"/>
</dbReference>
<evidence type="ECO:0000259" key="13">
    <source>
        <dbReference type="PROSITE" id="PS51217"/>
    </source>
</evidence>
<dbReference type="PROSITE" id="PS51217">
    <property type="entry name" value="UVRD_HELICASE_CTER"/>
    <property type="match status" value="1"/>
</dbReference>
<evidence type="ECO:0000256" key="8">
    <source>
        <dbReference type="ARBA" id="ARBA00034617"/>
    </source>
</evidence>
<feature type="domain" description="UvrD-like helicase C-terminal" evidence="13">
    <location>
        <begin position="271"/>
        <end position="527"/>
    </location>
</feature>
<dbReference type="EC" id="5.6.2.4" evidence="9"/>
<evidence type="ECO:0000256" key="5">
    <source>
        <dbReference type="ARBA" id="ARBA00022840"/>
    </source>
</evidence>
<dbReference type="InterPro" id="IPR000212">
    <property type="entry name" value="DNA_helicase_UvrD/REP"/>
</dbReference>
<keyword evidence="6" id="KW-0238">DNA-binding</keyword>